<organism evidence="1 2">
    <name type="scientific">Gossypium arboreum</name>
    <name type="common">Tree cotton</name>
    <name type="synonym">Gossypium nanking</name>
    <dbReference type="NCBI Taxonomy" id="29729"/>
    <lineage>
        <taxon>Eukaryota</taxon>
        <taxon>Viridiplantae</taxon>
        <taxon>Streptophyta</taxon>
        <taxon>Embryophyta</taxon>
        <taxon>Tracheophyta</taxon>
        <taxon>Spermatophyta</taxon>
        <taxon>Magnoliopsida</taxon>
        <taxon>eudicotyledons</taxon>
        <taxon>Gunneridae</taxon>
        <taxon>Pentapetalae</taxon>
        <taxon>rosids</taxon>
        <taxon>malvids</taxon>
        <taxon>Malvales</taxon>
        <taxon>Malvaceae</taxon>
        <taxon>Malvoideae</taxon>
        <taxon>Gossypium</taxon>
    </lineage>
</organism>
<dbReference type="EMBL" id="JARKNE010000013">
    <property type="protein sequence ID" value="KAK5772585.1"/>
    <property type="molecule type" value="Genomic_DNA"/>
</dbReference>
<reference evidence="1 2" key="1">
    <citation type="submission" date="2023-03" db="EMBL/GenBank/DDBJ databases">
        <title>WGS of Gossypium arboreum.</title>
        <authorList>
            <person name="Yu D."/>
        </authorList>
    </citation>
    <scope>NUCLEOTIDE SEQUENCE [LARGE SCALE GENOMIC DNA]</scope>
    <source>
        <tissue evidence="1">Leaf</tissue>
    </source>
</reference>
<accession>A0ABR0MH85</accession>
<keyword evidence="2" id="KW-1185">Reference proteome</keyword>
<evidence type="ECO:0000313" key="2">
    <source>
        <dbReference type="Proteomes" id="UP001358586"/>
    </source>
</evidence>
<proteinExistence type="predicted"/>
<comment type="caution">
    <text evidence="1">The sequence shown here is derived from an EMBL/GenBank/DDBJ whole genome shotgun (WGS) entry which is preliminary data.</text>
</comment>
<gene>
    <name evidence="1" type="ORF">PVK06_048875</name>
</gene>
<name>A0ABR0MH85_GOSAR</name>
<protein>
    <submittedName>
        <fullName evidence="1">Uncharacterized protein</fullName>
    </submittedName>
</protein>
<sequence length="129" mass="14829">MVLLIPRHSFVSSSLAKIELSIHFDFFTFNKTNSSQQAFLVLGFLGATPSFSQLIRNSLKMGLDMSTNLISLVSVLKRWNKKVYRHIATRKHSLPRRIKNVQAALDHKCSKFLLELEMDLGFEYDKVLD</sequence>
<dbReference type="Proteomes" id="UP001358586">
    <property type="component" value="Chromosome 13"/>
</dbReference>
<evidence type="ECO:0000313" key="1">
    <source>
        <dbReference type="EMBL" id="KAK5772585.1"/>
    </source>
</evidence>